<dbReference type="Proteomes" id="UP000298664">
    <property type="component" value="Chromosome Circular"/>
</dbReference>
<dbReference type="RefSeq" id="WP_137394612.1">
    <property type="nucleotide sequence ID" value="NZ_CP124733.1"/>
</dbReference>
<gene>
    <name evidence="1" type="ORF">CFBP5477_009985</name>
</gene>
<sequence length="210" mass="24167">MKGWFRADTFSFKGQDLTLYEIARRVGMPPETLRNRVLNIGLTVDEAVAIDRLPPAGGVKAKRYWFRDEFLTIKQHAANAGCSEDALRARIIGDRVLETDEAREANSQFRDPPSNACLVTYKGKTQYIAEWSRELGIDQKTLAARLGHYQWSVEKALTTPVDQTRTMVHVRRRNRQCITRITIGFRRIRNQQIIHRISTACHRHHPQVTA</sequence>
<reference evidence="1" key="1">
    <citation type="submission" date="2023-05" db="EMBL/GenBank/DDBJ databases">
        <title>Complete genome sequence of Agrobacterium larrymoorei CFBP5477.</title>
        <authorList>
            <person name="Yen H.-C."/>
            <person name="Chou L."/>
            <person name="Lin Y.-C."/>
            <person name="Lai E.-M."/>
            <person name="Kuo C.-H."/>
        </authorList>
    </citation>
    <scope>NUCLEOTIDE SEQUENCE</scope>
    <source>
        <strain evidence="1">CFBP5477</strain>
    </source>
</reference>
<dbReference type="AlphaFoldDB" id="A0AAF0H968"/>
<organism evidence="1 2">
    <name type="scientific">Agrobacterium larrymoorei</name>
    <dbReference type="NCBI Taxonomy" id="160699"/>
    <lineage>
        <taxon>Bacteria</taxon>
        <taxon>Pseudomonadati</taxon>
        <taxon>Pseudomonadota</taxon>
        <taxon>Alphaproteobacteria</taxon>
        <taxon>Hyphomicrobiales</taxon>
        <taxon>Rhizobiaceae</taxon>
        <taxon>Rhizobium/Agrobacterium group</taxon>
        <taxon>Agrobacterium</taxon>
    </lineage>
</organism>
<evidence type="ECO:0000313" key="1">
    <source>
        <dbReference type="EMBL" id="WHA40164.1"/>
    </source>
</evidence>
<accession>A0AAF0H968</accession>
<dbReference type="EMBL" id="CP124733">
    <property type="protein sequence ID" value="WHA40164.1"/>
    <property type="molecule type" value="Genomic_DNA"/>
</dbReference>
<evidence type="ECO:0000313" key="2">
    <source>
        <dbReference type="Proteomes" id="UP000298664"/>
    </source>
</evidence>
<protein>
    <submittedName>
        <fullName evidence="1">Uncharacterized protein</fullName>
    </submittedName>
</protein>
<proteinExistence type="predicted"/>
<name>A0AAF0H968_9HYPH</name>